<evidence type="ECO:0000313" key="3">
    <source>
        <dbReference type="Proteomes" id="UP000078368"/>
    </source>
</evidence>
<sequence length="205" mass="22428">MADGAIDAAKRAAIERNGDVLALRALDRAREASYARGDVRTRRPSAARTFEEARSRETHDADEPLGDEVQSPGPGWGDVGSGPRPSHRDPHPIGQILARYVRDKGWRERLEVASVASRWPEIVGPTVAKHCTVEDFSDGGRLTLRTSSTSWETQIRALQATLEATLAKEVGEGVVKEIVVKGPSQPSWKHGRFSVRGRGPRDTYG</sequence>
<feature type="region of interest" description="Disordered" evidence="1">
    <location>
        <begin position="31"/>
        <end position="92"/>
    </location>
</feature>
<feature type="region of interest" description="Disordered" evidence="1">
    <location>
        <begin position="184"/>
        <end position="205"/>
    </location>
</feature>
<name>A0A179B5S6_9ACTO</name>
<dbReference type="InterPro" id="IPR007922">
    <property type="entry name" value="DciA-like"/>
</dbReference>
<feature type="compositionally biased region" description="Basic and acidic residues" evidence="1">
    <location>
        <begin position="31"/>
        <end position="41"/>
    </location>
</feature>
<dbReference type="PANTHER" id="PTHR36456">
    <property type="entry name" value="UPF0232 PROTEIN SCO3875"/>
    <property type="match status" value="1"/>
</dbReference>
<accession>A0A179B5S6</accession>
<dbReference type="STRING" id="1823756.A4H34_02015"/>
<dbReference type="AlphaFoldDB" id="A0A179B5S6"/>
<dbReference type="PANTHER" id="PTHR36456:SF1">
    <property type="entry name" value="UPF0232 PROTEIN SCO3875"/>
    <property type="match status" value="1"/>
</dbReference>
<organism evidence="2 3">
    <name type="scientific">Peptidiphaga gingivicola</name>
    <dbReference type="NCBI Taxonomy" id="2741497"/>
    <lineage>
        <taxon>Bacteria</taxon>
        <taxon>Bacillati</taxon>
        <taxon>Actinomycetota</taxon>
        <taxon>Actinomycetes</taxon>
        <taxon>Actinomycetales</taxon>
        <taxon>Actinomycetaceae</taxon>
        <taxon>Peptidiphaga</taxon>
    </lineage>
</organism>
<dbReference type="EMBL" id="LVZK01000001">
    <property type="protein sequence ID" value="OAP87046.1"/>
    <property type="molecule type" value="Genomic_DNA"/>
</dbReference>
<gene>
    <name evidence="2" type="ORF">A4H34_02015</name>
</gene>
<evidence type="ECO:0000313" key="2">
    <source>
        <dbReference type="EMBL" id="OAP87046.1"/>
    </source>
</evidence>
<proteinExistence type="predicted"/>
<keyword evidence="3" id="KW-1185">Reference proteome</keyword>
<dbReference type="RefSeq" id="WP_064231651.1">
    <property type="nucleotide sequence ID" value="NZ_LVZK01000001.1"/>
</dbReference>
<comment type="caution">
    <text evidence="2">The sequence shown here is derived from an EMBL/GenBank/DDBJ whole genome shotgun (WGS) entry which is preliminary data.</text>
</comment>
<protein>
    <submittedName>
        <fullName evidence="2">Protein in RecF-GyrB intergenic region</fullName>
    </submittedName>
</protein>
<dbReference type="Pfam" id="PF05258">
    <property type="entry name" value="DciA"/>
    <property type="match status" value="1"/>
</dbReference>
<reference evidence="2 3" key="1">
    <citation type="submission" date="2016-04" db="EMBL/GenBank/DDBJ databases">
        <title>Peptidophaga gingivicola gen. nov., sp. nov., isolated from human subgingival plaque.</title>
        <authorList>
            <person name="Beall C.J."/>
            <person name="Mokrzan E.M."/>
            <person name="Griffen A.L."/>
            <person name="Leys E.J."/>
        </authorList>
    </citation>
    <scope>NUCLEOTIDE SEQUENCE [LARGE SCALE GENOMIC DNA]</scope>
    <source>
        <strain evidence="2 3">BA112</strain>
    </source>
</reference>
<dbReference type="Proteomes" id="UP000078368">
    <property type="component" value="Unassembled WGS sequence"/>
</dbReference>
<feature type="compositionally biased region" description="Basic and acidic residues" evidence="1">
    <location>
        <begin position="49"/>
        <end position="62"/>
    </location>
</feature>
<evidence type="ECO:0000256" key="1">
    <source>
        <dbReference type="SAM" id="MobiDB-lite"/>
    </source>
</evidence>